<evidence type="ECO:0000313" key="3">
    <source>
        <dbReference type="EMBL" id="ANP40242.1"/>
    </source>
</evidence>
<dbReference type="KEGG" id="rmb:K529_005640"/>
<reference evidence="3 4" key="1">
    <citation type="journal article" date="2016" name="ISME J.">
        <title>Global occurrence and heterogeneity of the Roseobacter-clade species Ruegeria mobilis.</title>
        <authorList>
            <person name="Sonnenschein E."/>
            <person name="Gram L."/>
        </authorList>
    </citation>
    <scope>NUCLEOTIDE SEQUENCE [LARGE SCALE GENOMIC DNA]</scope>
    <source>
        <strain evidence="3 4">F1926</strain>
    </source>
</reference>
<accession>A0A1B1A0Z6</accession>
<keyword evidence="2" id="KW-0175">Coiled coil</keyword>
<gene>
    <name evidence="3" type="ORF">K529_005640</name>
</gene>
<sequence length="224" mass="24483">MFSTLKTLMVGANRRAETQVRQQFSIELIEEKIAQANDDLKSAKSTLVSLIQKERAEGRQIATLTTRINDLTLRAKAALVDGRDDLATTAAAAIAEMENERRLRQETQARLEARILRLRQSVETASRRLIDLRQGAIAAKAVRGEHRAQASLGSALHGRPMDEAAELIQEVLGQEDPFEASEILNEIETGLTPHSVADQLADAGFGAATRSTANDVLSRLKSDS</sequence>
<feature type="coiled-coil region" evidence="2">
    <location>
        <begin position="90"/>
        <end position="128"/>
    </location>
</feature>
<dbReference type="Proteomes" id="UP000013243">
    <property type="component" value="Chromosome"/>
</dbReference>
<comment type="similarity">
    <text evidence="1">Belongs to the PspA/Vipp/IM30 family.</text>
</comment>
<dbReference type="OrthoDB" id="7999550at2"/>
<evidence type="ECO:0000256" key="1">
    <source>
        <dbReference type="ARBA" id="ARBA00043985"/>
    </source>
</evidence>
<evidence type="ECO:0000256" key="2">
    <source>
        <dbReference type="SAM" id="Coils"/>
    </source>
</evidence>
<dbReference type="AlphaFoldDB" id="A0A1B1A0Z6"/>
<organism evidence="3 4">
    <name type="scientific">Tritonibacter mobilis F1926</name>
    <dbReference type="NCBI Taxonomy" id="1265309"/>
    <lineage>
        <taxon>Bacteria</taxon>
        <taxon>Pseudomonadati</taxon>
        <taxon>Pseudomonadota</taxon>
        <taxon>Alphaproteobacteria</taxon>
        <taxon>Rhodobacterales</taxon>
        <taxon>Paracoccaceae</taxon>
        <taxon>Tritonibacter</taxon>
    </lineage>
</organism>
<proteinExistence type="inferred from homology"/>
<evidence type="ECO:0000313" key="4">
    <source>
        <dbReference type="Proteomes" id="UP000013243"/>
    </source>
</evidence>
<dbReference type="InterPro" id="IPR007157">
    <property type="entry name" value="PspA_VIPP1"/>
</dbReference>
<protein>
    <submittedName>
        <fullName evidence="3">Phage shock protein A</fullName>
    </submittedName>
</protein>
<feature type="coiled-coil region" evidence="2">
    <location>
        <begin position="26"/>
        <end position="53"/>
    </location>
</feature>
<dbReference type="Pfam" id="PF04012">
    <property type="entry name" value="PspA_IM30"/>
    <property type="match status" value="1"/>
</dbReference>
<dbReference type="EMBL" id="CP015230">
    <property type="protein sequence ID" value="ANP40242.1"/>
    <property type="molecule type" value="Genomic_DNA"/>
</dbReference>
<dbReference type="STRING" id="1265309.K529_005640"/>
<name>A0A1B1A0Z6_9RHOB</name>